<reference evidence="4" key="3">
    <citation type="submission" date="2020-10" db="UniProtKB">
        <authorList>
            <consortium name="WormBaseParasite"/>
        </authorList>
    </citation>
    <scope>IDENTIFICATION</scope>
</reference>
<sequence>MDCFVCLTSLLCSFVCKSHSPFQPSVAGYASDFFLNVSFLSSLLLNHAFFDQISGHVQKTLSSRWRY</sequence>
<evidence type="ECO:0000256" key="1">
    <source>
        <dbReference type="SAM" id="SignalP"/>
    </source>
</evidence>
<name>A0A068X1X8_ECHGR</name>
<evidence type="ECO:0000313" key="2">
    <source>
        <dbReference type="EMBL" id="CDS23904.1"/>
    </source>
</evidence>
<keyword evidence="1" id="KW-0732">Signal</keyword>
<organism evidence="2">
    <name type="scientific">Echinococcus granulosus</name>
    <name type="common">Hydatid tapeworm</name>
    <dbReference type="NCBI Taxonomy" id="6210"/>
    <lineage>
        <taxon>Eukaryota</taxon>
        <taxon>Metazoa</taxon>
        <taxon>Spiralia</taxon>
        <taxon>Lophotrochozoa</taxon>
        <taxon>Platyhelminthes</taxon>
        <taxon>Cestoda</taxon>
        <taxon>Eucestoda</taxon>
        <taxon>Cyclophyllidea</taxon>
        <taxon>Taeniidae</taxon>
        <taxon>Echinococcus</taxon>
        <taxon>Echinococcus granulosus group</taxon>
    </lineage>
</organism>
<reference evidence="2" key="2">
    <citation type="submission" date="2014-06" db="EMBL/GenBank/DDBJ databases">
        <authorList>
            <person name="Aslett M."/>
        </authorList>
    </citation>
    <scope>NUCLEOTIDE SEQUENCE</scope>
</reference>
<dbReference type="AlphaFoldDB" id="A0A068X1X8"/>
<feature type="signal peptide" evidence="1">
    <location>
        <begin position="1"/>
        <end position="18"/>
    </location>
</feature>
<reference evidence="2 3" key="1">
    <citation type="journal article" date="2013" name="Nature">
        <title>The genomes of four tapeworm species reveal adaptations to parasitism.</title>
        <authorList>
            <person name="Tsai I.J."/>
            <person name="Zarowiecki M."/>
            <person name="Holroyd N."/>
            <person name="Garciarrubio A."/>
            <person name="Sanchez-Flores A."/>
            <person name="Brooks K.L."/>
            <person name="Tracey A."/>
            <person name="Bobes R.J."/>
            <person name="Fragoso G."/>
            <person name="Sciutto E."/>
            <person name="Aslett M."/>
            <person name="Beasley H."/>
            <person name="Bennett H.M."/>
            <person name="Cai J."/>
            <person name="Camicia F."/>
            <person name="Clark R."/>
            <person name="Cucher M."/>
            <person name="De Silva N."/>
            <person name="Day T.A."/>
            <person name="Deplazes P."/>
            <person name="Estrada K."/>
            <person name="Fernandez C."/>
            <person name="Holland P.W."/>
            <person name="Hou J."/>
            <person name="Hu S."/>
            <person name="Huckvale T."/>
            <person name="Hung S.S."/>
            <person name="Kamenetzky L."/>
            <person name="Keane J.A."/>
            <person name="Kiss F."/>
            <person name="Koziol U."/>
            <person name="Lambert O."/>
            <person name="Liu K."/>
            <person name="Luo X."/>
            <person name="Luo Y."/>
            <person name="Macchiaroli N."/>
            <person name="Nichol S."/>
            <person name="Paps J."/>
            <person name="Parkinson J."/>
            <person name="Pouchkina-Stantcheva N."/>
            <person name="Riddiford N."/>
            <person name="Rosenzvit M."/>
            <person name="Salinas G."/>
            <person name="Wasmuth J.D."/>
            <person name="Zamanian M."/>
            <person name="Zheng Y."/>
            <person name="Cai X."/>
            <person name="Soberon X."/>
            <person name="Olson P.D."/>
            <person name="Laclette J.P."/>
            <person name="Brehm K."/>
            <person name="Berriman M."/>
            <person name="Garciarrubio A."/>
            <person name="Bobes R.J."/>
            <person name="Fragoso G."/>
            <person name="Sanchez-Flores A."/>
            <person name="Estrada K."/>
            <person name="Cevallos M.A."/>
            <person name="Morett E."/>
            <person name="Gonzalez V."/>
            <person name="Portillo T."/>
            <person name="Ochoa-Leyva A."/>
            <person name="Jose M.V."/>
            <person name="Sciutto E."/>
            <person name="Landa A."/>
            <person name="Jimenez L."/>
            <person name="Valdes V."/>
            <person name="Carrero J.C."/>
            <person name="Larralde C."/>
            <person name="Morales-Montor J."/>
            <person name="Limon-Lason J."/>
            <person name="Soberon X."/>
            <person name="Laclette J.P."/>
        </authorList>
    </citation>
    <scope>NUCLEOTIDE SEQUENCE [LARGE SCALE GENOMIC DNA]</scope>
</reference>
<evidence type="ECO:0000313" key="3">
    <source>
        <dbReference type="Proteomes" id="UP000492820"/>
    </source>
</evidence>
<dbReference type="WBParaSite" id="EgrG_000042400">
    <property type="protein sequence ID" value="EgrG_000042400"/>
    <property type="gene ID" value="EgrG_000042400"/>
</dbReference>
<feature type="chain" id="PRO_5041160139" evidence="1">
    <location>
        <begin position="19"/>
        <end position="67"/>
    </location>
</feature>
<dbReference type="EMBL" id="LK028595">
    <property type="protein sequence ID" value="CDS23904.1"/>
    <property type="molecule type" value="Genomic_DNA"/>
</dbReference>
<proteinExistence type="predicted"/>
<protein>
    <submittedName>
        <fullName evidence="4">Secreted protein</fullName>
    </submittedName>
</protein>
<dbReference type="Proteomes" id="UP000492820">
    <property type="component" value="Unassembled WGS sequence"/>
</dbReference>
<gene>
    <name evidence="2" type="ORF">EgrG_000042400</name>
</gene>
<evidence type="ECO:0000313" key="4">
    <source>
        <dbReference type="WBParaSite" id="EgrG_000042400"/>
    </source>
</evidence>
<accession>A0A068X1X8</accession>